<gene>
    <name evidence="1" type="ORF">ACFSKK_15125</name>
</gene>
<dbReference type="RefSeq" id="WP_379052369.1">
    <property type="nucleotide sequence ID" value="NZ_JBHUIK010000003.1"/>
</dbReference>
<dbReference type="Proteomes" id="UP001597318">
    <property type="component" value="Unassembled WGS sequence"/>
</dbReference>
<keyword evidence="2" id="KW-1185">Reference proteome</keyword>
<name>A0ABW5C1T6_9BACI</name>
<sequence length="609" mass="70827">MKLELRRNDPCSCGSGKKYKKCCMKKENVIQLHAVKEERFYQQKHALVVKVKDFVSKKLPLSKQYQLHTEFKRRTDHTLNEQAEKQFFDFWLIFFNRFENGLRGIELFVHENGSRLSEDEREMANTWSSLKPRLIQAIDSGEKSVLFEDAFTHERFPVARMQENLPSVAPWYGTIALLEPFDTLFYFNGVRKFESPQNFHYAVKKVDDLREEKELNHEQILMDYFPEILAAIAKGEERELGTKEIHQYNSYYTIEDFEAVDSFFQNEGIFVMDKWEPAQKLCNWVENWHQYSDSEISGPIRMGSVYGSIRIEGNQLTFVTLDEARAEEFKGMMERVGAVSFVNEETHTQTVPFQVEIINTISSMNEDTPQYFAFYAKHDLRFDLDKSLPLFDGSSISELIAAGRKDEVEAYLQQREYSLYVQAHYEFKDIAVTPDFNSVRRELGLPLSPFVTGGKSRASSIEKIDSPLAKKISIVKEEDIPNYELLGFTPATVDNFFAGDFVTFFKEKTEGKSDLTLRKYRNCLFDLREIFLEHPVSSWEECDETFWHNVFLADFPNLYKPLTKTVVKDFASTTKALAKWIEKEKGVKGLSKVVNQIAKDAEEPLLELV</sequence>
<dbReference type="EMBL" id="JBHUIK010000003">
    <property type="protein sequence ID" value="MFD2215021.1"/>
    <property type="molecule type" value="Genomic_DNA"/>
</dbReference>
<dbReference type="SUPFAM" id="SSF103642">
    <property type="entry name" value="Sec-C motif"/>
    <property type="match status" value="1"/>
</dbReference>
<dbReference type="Gene3D" id="3.10.450.50">
    <property type="match status" value="1"/>
</dbReference>
<dbReference type="InterPro" id="IPR004027">
    <property type="entry name" value="SEC_C_motif"/>
</dbReference>
<protein>
    <submittedName>
        <fullName evidence="1">SEC-C metal-binding domain-containing protein</fullName>
    </submittedName>
</protein>
<comment type="caution">
    <text evidence="1">The sequence shown here is derived from an EMBL/GenBank/DDBJ whole genome shotgun (WGS) entry which is preliminary data.</text>
</comment>
<reference evidence="2" key="1">
    <citation type="journal article" date="2019" name="Int. J. Syst. Evol. Microbiol.">
        <title>The Global Catalogue of Microorganisms (GCM) 10K type strain sequencing project: providing services to taxonomists for standard genome sequencing and annotation.</title>
        <authorList>
            <consortium name="The Broad Institute Genomics Platform"/>
            <consortium name="The Broad Institute Genome Sequencing Center for Infectious Disease"/>
            <person name="Wu L."/>
            <person name="Ma J."/>
        </authorList>
    </citation>
    <scope>NUCLEOTIDE SEQUENCE [LARGE SCALE GENOMIC DNA]</scope>
    <source>
        <strain evidence="2">CGMCC 1.15474</strain>
    </source>
</reference>
<evidence type="ECO:0000313" key="1">
    <source>
        <dbReference type="EMBL" id="MFD2215021.1"/>
    </source>
</evidence>
<dbReference type="Pfam" id="PF02810">
    <property type="entry name" value="SEC-C"/>
    <property type="match status" value="1"/>
</dbReference>
<evidence type="ECO:0000313" key="2">
    <source>
        <dbReference type="Proteomes" id="UP001597318"/>
    </source>
</evidence>
<organism evidence="1 2">
    <name type="scientific">Metabacillus endolithicus</name>
    <dbReference type="NCBI Taxonomy" id="1535204"/>
    <lineage>
        <taxon>Bacteria</taxon>
        <taxon>Bacillati</taxon>
        <taxon>Bacillota</taxon>
        <taxon>Bacilli</taxon>
        <taxon>Bacillales</taxon>
        <taxon>Bacillaceae</taxon>
        <taxon>Metabacillus</taxon>
    </lineage>
</organism>
<accession>A0ABW5C1T6</accession>
<proteinExistence type="predicted"/>